<evidence type="ECO:0000256" key="9">
    <source>
        <dbReference type="ARBA" id="ARBA00023028"/>
    </source>
</evidence>
<dbReference type="InterPro" id="IPR047184">
    <property type="entry name" value="KANK1-4"/>
</dbReference>
<keyword evidence="6" id="KW-0800">Toxin</keyword>
<evidence type="ECO:0000256" key="8">
    <source>
        <dbReference type="ARBA" id="ARBA00022737"/>
    </source>
</evidence>
<dbReference type="GO" id="GO:0044218">
    <property type="term" value="C:other organism cell membrane"/>
    <property type="evidence" value="ECO:0007669"/>
    <property type="project" value="UniProtKB-KW"/>
</dbReference>
<reference evidence="15 16" key="1">
    <citation type="submission" date="2021-06" db="EMBL/GenBank/DDBJ databases">
        <title>Caerostris darwini draft genome.</title>
        <authorList>
            <person name="Kono N."/>
            <person name="Arakawa K."/>
        </authorList>
    </citation>
    <scope>NUCLEOTIDE SEQUENCE [LARGE SCALE GENOMIC DNA]</scope>
</reference>
<feature type="repeat" description="ANK" evidence="13">
    <location>
        <begin position="960"/>
        <end position="983"/>
    </location>
</feature>
<feature type="repeat" description="ANK" evidence="13">
    <location>
        <begin position="927"/>
        <end position="959"/>
    </location>
</feature>
<dbReference type="PRINTS" id="PR01415">
    <property type="entry name" value="ANKYRIN"/>
</dbReference>
<keyword evidence="11" id="KW-0175">Coiled coil</keyword>
<evidence type="ECO:0000313" key="16">
    <source>
        <dbReference type="Proteomes" id="UP001054837"/>
    </source>
</evidence>
<evidence type="ECO:0000256" key="1">
    <source>
        <dbReference type="ARBA" id="ARBA00004175"/>
    </source>
</evidence>
<evidence type="ECO:0000256" key="7">
    <source>
        <dbReference type="ARBA" id="ARBA00022699"/>
    </source>
</evidence>
<evidence type="ECO:0000256" key="13">
    <source>
        <dbReference type="PROSITE-ProRule" id="PRU00023"/>
    </source>
</evidence>
<feature type="region of interest" description="Disordered" evidence="14">
    <location>
        <begin position="145"/>
        <end position="178"/>
    </location>
</feature>
<dbReference type="GO" id="GO:0044231">
    <property type="term" value="C:host cell presynaptic membrane"/>
    <property type="evidence" value="ECO:0007669"/>
    <property type="project" value="UniProtKB-KW"/>
</dbReference>
<evidence type="ECO:0000313" key="15">
    <source>
        <dbReference type="EMBL" id="GIY33773.1"/>
    </source>
</evidence>
<dbReference type="PANTHER" id="PTHR24168:SF21">
    <property type="entry name" value="KANK, ISOFORM D"/>
    <property type="match status" value="1"/>
</dbReference>
<dbReference type="AlphaFoldDB" id="A0AAV4SH68"/>
<gene>
    <name evidence="15" type="primary">KANK2</name>
    <name evidence="15" type="ORF">CDAR_587321</name>
</gene>
<dbReference type="GO" id="GO:0005737">
    <property type="term" value="C:cytoplasm"/>
    <property type="evidence" value="ECO:0007669"/>
    <property type="project" value="TreeGrafter"/>
</dbReference>
<comment type="subcellular location">
    <subcellularLocation>
        <location evidence="2">Secreted</location>
    </subcellularLocation>
    <subcellularLocation>
        <location evidence="1">Target cell membrane</location>
    </subcellularLocation>
</comment>
<dbReference type="InterPro" id="IPR036770">
    <property type="entry name" value="Ankyrin_rpt-contain_sf"/>
</dbReference>
<keyword evidence="12" id="KW-1053">Target membrane</keyword>
<dbReference type="GO" id="GO:0005576">
    <property type="term" value="C:extracellular region"/>
    <property type="evidence" value="ECO:0007669"/>
    <property type="project" value="UniProtKB-SubCell"/>
</dbReference>
<dbReference type="PROSITE" id="PS50297">
    <property type="entry name" value="ANK_REP_REGION"/>
    <property type="match status" value="3"/>
</dbReference>
<keyword evidence="3" id="KW-0268">Exocytosis</keyword>
<dbReference type="Pfam" id="PF12796">
    <property type="entry name" value="Ank_2"/>
    <property type="match status" value="2"/>
</dbReference>
<dbReference type="GO" id="GO:0090729">
    <property type="term" value="F:toxin activity"/>
    <property type="evidence" value="ECO:0007669"/>
    <property type="project" value="UniProtKB-KW"/>
</dbReference>
<evidence type="ECO:0000256" key="12">
    <source>
        <dbReference type="ARBA" id="ARBA00023298"/>
    </source>
</evidence>
<evidence type="ECO:0000256" key="10">
    <source>
        <dbReference type="ARBA" id="ARBA00023043"/>
    </source>
</evidence>
<dbReference type="InterPro" id="IPR002110">
    <property type="entry name" value="Ankyrin_rpt"/>
</dbReference>
<keyword evidence="8" id="KW-0677">Repeat</keyword>
<feature type="region of interest" description="Disordered" evidence="14">
    <location>
        <begin position="1024"/>
        <end position="1073"/>
    </location>
</feature>
<dbReference type="GO" id="GO:0006887">
    <property type="term" value="P:exocytosis"/>
    <property type="evidence" value="ECO:0007669"/>
    <property type="project" value="UniProtKB-KW"/>
</dbReference>
<keyword evidence="10 13" id="KW-0040">ANK repeat</keyword>
<dbReference type="SMART" id="SM00248">
    <property type="entry name" value="ANK"/>
    <property type="match status" value="4"/>
</dbReference>
<organism evidence="15 16">
    <name type="scientific">Caerostris darwini</name>
    <dbReference type="NCBI Taxonomy" id="1538125"/>
    <lineage>
        <taxon>Eukaryota</taxon>
        <taxon>Metazoa</taxon>
        <taxon>Ecdysozoa</taxon>
        <taxon>Arthropoda</taxon>
        <taxon>Chelicerata</taxon>
        <taxon>Arachnida</taxon>
        <taxon>Araneae</taxon>
        <taxon>Araneomorphae</taxon>
        <taxon>Entelegynae</taxon>
        <taxon>Araneoidea</taxon>
        <taxon>Araneidae</taxon>
        <taxon>Caerostris</taxon>
    </lineage>
</organism>
<dbReference type="PROSITE" id="PS50088">
    <property type="entry name" value="ANK_REPEAT"/>
    <property type="match status" value="3"/>
</dbReference>
<proteinExistence type="predicted"/>
<evidence type="ECO:0000256" key="6">
    <source>
        <dbReference type="ARBA" id="ARBA00022656"/>
    </source>
</evidence>
<dbReference type="Pfam" id="PF12075">
    <property type="entry name" value="KN_motif"/>
    <property type="match status" value="1"/>
</dbReference>
<dbReference type="FunFam" id="1.25.40.20:FF:000243">
    <property type="entry name" value="Uncharacterized protein, isoform D"/>
    <property type="match status" value="1"/>
</dbReference>
<keyword evidence="7" id="KW-0528">Neurotoxin</keyword>
<evidence type="ECO:0000256" key="2">
    <source>
        <dbReference type="ARBA" id="ARBA00004613"/>
    </source>
</evidence>
<dbReference type="SUPFAM" id="SSF48403">
    <property type="entry name" value="Ankyrin repeat"/>
    <property type="match status" value="1"/>
</dbReference>
<accession>A0AAV4SH68</accession>
<dbReference type="Gene3D" id="1.25.40.20">
    <property type="entry name" value="Ankyrin repeat-containing domain"/>
    <property type="match status" value="1"/>
</dbReference>
<evidence type="ECO:0000256" key="14">
    <source>
        <dbReference type="SAM" id="MobiDB-lite"/>
    </source>
</evidence>
<keyword evidence="16" id="KW-1185">Reference proteome</keyword>
<evidence type="ECO:0000256" key="3">
    <source>
        <dbReference type="ARBA" id="ARBA00022483"/>
    </source>
</evidence>
<name>A0AAV4SH68_9ARAC</name>
<keyword evidence="12" id="KW-0472">Membrane</keyword>
<dbReference type="GO" id="GO:0005856">
    <property type="term" value="C:cytoskeleton"/>
    <property type="evidence" value="ECO:0007669"/>
    <property type="project" value="TreeGrafter"/>
</dbReference>
<dbReference type="InterPro" id="IPR021939">
    <property type="entry name" value="KN_motif"/>
</dbReference>
<comment type="caution">
    <text evidence="15">The sequence shown here is derived from an EMBL/GenBank/DDBJ whole genome shotgun (WGS) entry which is preliminary data.</text>
</comment>
<feature type="repeat" description="ANK" evidence="13">
    <location>
        <begin position="855"/>
        <end position="877"/>
    </location>
</feature>
<keyword evidence="5" id="KW-1052">Target cell membrane</keyword>
<dbReference type="Proteomes" id="UP001054837">
    <property type="component" value="Unassembled WGS sequence"/>
</dbReference>
<feature type="compositionally biased region" description="Pro residues" evidence="14">
    <location>
        <begin position="1040"/>
        <end position="1056"/>
    </location>
</feature>
<feature type="compositionally biased region" description="Low complexity" evidence="14">
    <location>
        <begin position="163"/>
        <end position="178"/>
    </location>
</feature>
<protein>
    <submittedName>
        <fullName evidence="15">KN motif and ankyrin repeat domain-containing protein 2</fullName>
    </submittedName>
</protein>
<evidence type="ECO:0000256" key="5">
    <source>
        <dbReference type="ARBA" id="ARBA00022537"/>
    </source>
</evidence>
<dbReference type="EMBL" id="BPLQ01007986">
    <property type="protein sequence ID" value="GIY33773.1"/>
    <property type="molecule type" value="Genomic_DNA"/>
</dbReference>
<sequence>MPEKKDGLEEKASTKCTCCPYGFHIDRDFVRYCDSLYNSAQLEKLRQHKRERRKEKKTVESYLGLGNMPEIRSSSIRTKSPITIPQKIPQSSATLPHTFHYLQHEGLENAVLDFEDTWQKSLKKSCSSNDIISKRNGLTAIYSKPNKTQVEESRNVNSCNYEQSRSSSNSSISSQSTAISSTSVPVTSDVSYGFNTSEQMTSTIDFLCRARVNSPQTMGINKTVLSSIRERMACSLQRMKELEDQVKTIPVLQVKLYALAEEKKSLLNQLKTKESTVSIEKPSENDKHLESQLKRLENQGIMSPTLSRKCLSSKPRESVLSSPGIASWLDANITKKTYIEKEIISHLKVGDAKSNPEILKPTKNAATSCSVLTRDIGIGYVPNKFKSVAVGSDISFNDLLTSLKNKKNYDQCTSVSSESLESDAESLAGSEELSRSFAQSRFRKMVSSSSNTSNIPIKCCVAASTNTDIKYYSSKSINTDQSPERIFKHKSISVSPIVSTKFVQTFDKTTLRSIGSQTSIDFKLKNEEADKKQVVKRETGVGDFNINDIQCLNCKKIKKTVGVGDFSIKSIICDQCSSLQPQSHSFTLNDNCERCVLKQTETVGIGDQDVNVIECQNCEHLKSESSKKIDMHSLGTNTSDDFSSNLSISKGDMHICDKCSATIHSVAQGFAASNSESKIPRPNLKLQINTGKTNHTKLAKLKIQVGKTQKSESSFTKDVTDSSIENTEKKILSTKSTVIKQSIEYKTSVKDDGANEFSGPSVLPDFTNLPVIPHKKAELSKEVKAACKVLNDYLQKPDRGGEKKTISSLTIIQNEWFRVANQKKTNPLLIEDYLDVFEEFSKLLLQKVVNLADANGNTALHYAISYGNFDVVSILIDSKVCDVNKKNKAGYTSIMLVALADMKNDAHHYVVHRLFNIGDINMKATQNGQTALMLAVSHGKKDIVKILLDAGAEVNLQDKDGSTALMCAAEHGHIDIVKILLSHPECDPSIVDNDECNALTIAMEAGHKDIGLLIYTNTNFSRGSSPYSTLKTRKRSTPRSTPPPRTPTLRTPPLPSPSARSTNSIPASFHFPS</sequence>
<dbReference type="PANTHER" id="PTHR24168">
    <property type="entry name" value="KN MOTIF AND ANKYRIN REPEAT DOMAIN-CONTAINING"/>
    <property type="match status" value="1"/>
</dbReference>
<evidence type="ECO:0000256" key="11">
    <source>
        <dbReference type="ARBA" id="ARBA00023054"/>
    </source>
</evidence>
<keyword evidence="4" id="KW-0964">Secreted</keyword>
<keyword evidence="9" id="KW-0638">Presynaptic neurotoxin</keyword>
<evidence type="ECO:0000256" key="4">
    <source>
        <dbReference type="ARBA" id="ARBA00022525"/>
    </source>
</evidence>
<dbReference type="GO" id="GO:0030837">
    <property type="term" value="P:negative regulation of actin filament polymerization"/>
    <property type="evidence" value="ECO:0007669"/>
    <property type="project" value="InterPro"/>
</dbReference>